<name>A0A0H3BLF6_SALNS</name>
<organism evidence="1 2">
    <name type="scientific">Salmonella newport (strain SL254)</name>
    <dbReference type="NCBI Taxonomy" id="423368"/>
    <lineage>
        <taxon>Bacteria</taxon>
        <taxon>Pseudomonadati</taxon>
        <taxon>Pseudomonadota</taxon>
        <taxon>Gammaproteobacteria</taxon>
        <taxon>Enterobacterales</taxon>
        <taxon>Enterobacteriaceae</taxon>
        <taxon>Salmonella</taxon>
    </lineage>
</organism>
<protein>
    <recommendedName>
        <fullName evidence="3">ArsR family transcriptional regulator</fullName>
    </recommendedName>
</protein>
<evidence type="ECO:0008006" key="3">
    <source>
        <dbReference type="Google" id="ProtNLM"/>
    </source>
</evidence>
<dbReference type="EMBL" id="CP001113">
    <property type="protein sequence ID" value="ACF61767.1"/>
    <property type="molecule type" value="Genomic_DNA"/>
</dbReference>
<proteinExistence type="predicted"/>
<dbReference type="AlphaFoldDB" id="A0A0H3BLF6"/>
<reference evidence="1 2" key="1">
    <citation type="journal article" date="2011" name="J. Bacteriol.">
        <title>Comparative genomics of 28 Salmonella enterica isolates: evidence for CRISPR-mediated adaptive sublineage evolution.</title>
        <authorList>
            <person name="Fricke W.F."/>
            <person name="Mammel M.K."/>
            <person name="McDermott P.F."/>
            <person name="Tartera C."/>
            <person name="White D.G."/>
            <person name="Leclerc J.E."/>
            <person name="Ravel J."/>
            <person name="Cebula T.A."/>
        </authorList>
    </citation>
    <scope>NUCLEOTIDE SEQUENCE [LARGE SCALE GENOMIC DNA]</scope>
    <source>
        <strain evidence="1 2">SL254</strain>
    </source>
</reference>
<accession>A0A0H3BLF6</accession>
<evidence type="ECO:0000313" key="2">
    <source>
        <dbReference type="Proteomes" id="UP000008824"/>
    </source>
</evidence>
<dbReference type="Proteomes" id="UP000008824">
    <property type="component" value="Chromosome"/>
</dbReference>
<dbReference type="HOGENOM" id="CLU_3065964_0_0_6"/>
<evidence type="ECO:0000313" key="1">
    <source>
        <dbReference type="EMBL" id="ACF61767.1"/>
    </source>
</evidence>
<gene>
    <name evidence="1" type="ordered locus">SNSL254_A4428</name>
</gene>
<dbReference type="KEGG" id="see:SNSL254_A4428"/>
<sequence length="53" mass="5923">MTSADATIGLFGSKTPEAKTLPLKHRQHNTGKTFLVNNIFISPFDIIDKMNVY</sequence>